<dbReference type="InterPro" id="IPR011078">
    <property type="entry name" value="PyrdxlP_homeostasis"/>
</dbReference>
<evidence type="ECO:0000256" key="1">
    <source>
        <dbReference type="ARBA" id="ARBA00022898"/>
    </source>
</evidence>
<feature type="domain" description="Alanine racemase N-terminal" evidence="5">
    <location>
        <begin position="17"/>
        <end position="233"/>
    </location>
</feature>
<comment type="function">
    <text evidence="2">Pyridoxal 5'-phosphate (PLP)-binding protein, which is involved in PLP homeostasis.</text>
</comment>
<dbReference type="InterPro" id="IPR001608">
    <property type="entry name" value="Ala_racemase_N"/>
</dbReference>
<evidence type="ECO:0000313" key="7">
    <source>
        <dbReference type="Proteomes" id="UP000199476"/>
    </source>
</evidence>
<dbReference type="FunFam" id="3.20.20.10:FF:000018">
    <property type="entry name" value="Pyridoxal phosphate homeostasis protein"/>
    <property type="match status" value="1"/>
</dbReference>
<dbReference type="EMBL" id="FNGO01000004">
    <property type="protein sequence ID" value="SDL38418.1"/>
    <property type="molecule type" value="Genomic_DNA"/>
</dbReference>
<proteinExistence type="inferred from homology"/>
<dbReference type="NCBIfam" id="TIGR00044">
    <property type="entry name" value="YggS family pyridoxal phosphate-dependent enzyme"/>
    <property type="match status" value="1"/>
</dbReference>
<evidence type="ECO:0000259" key="5">
    <source>
        <dbReference type="Pfam" id="PF01168"/>
    </source>
</evidence>
<dbReference type="PROSITE" id="PS01211">
    <property type="entry name" value="UPF0001"/>
    <property type="match status" value="1"/>
</dbReference>
<dbReference type="Gene3D" id="3.20.20.10">
    <property type="entry name" value="Alanine racemase"/>
    <property type="match status" value="1"/>
</dbReference>
<dbReference type="Pfam" id="PF01168">
    <property type="entry name" value="Ala_racemase_N"/>
    <property type="match status" value="1"/>
</dbReference>
<dbReference type="GO" id="GO:0030170">
    <property type="term" value="F:pyridoxal phosphate binding"/>
    <property type="evidence" value="ECO:0007669"/>
    <property type="project" value="UniProtKB-UniRule"/>
</dbReference>
<keyword evidence="1 2" id="KW-0663">Pyridoxal phosphate</keyword>
<dbReference type="PANTHER" id="PTHR10146">
    <property type="entry name" value="PROLINE SYNTHETASE CO-TRANSCRIBED BACTERIAL HOMOLOG PROTEIN"/>
    <property type="match status" value="1"/>
</dbReference>
<evidence type="ECO:0000313" key="6">
    <source>
        <dbReference type="EMBL" id="SDL38418.1"/>
    </source>
</evidence>
<sequence length="235" mass="27454">MLSRDEKDEIEDNYYRIQDNIIEAAESAGRNADEIKLVAISKGQSLNKINFVRELGVHAIGESRVQELRDKEEKQPEEIDWHFVGHLQRNKVKYLARMDNCNLIHSLDSLRLAKEIEKRAAKNKREMSVLIQINVARDENKFGFMPEDLIPFLEKAEQFDNLSFEGLMTLVPHYDDNEEAREDFKKLADLRRRAEEKGFEMPELSMGMTNDYKVAIEEGATMIRLGRELFGERQY</sequence>
<reference evidence="6 7" key="1">
    <citation type="submission" date="2016-10" db="EMBL/GenBank/DDBJ databases">
        <authorList>
            <person name="de Groot N.N."/>
        </authorList>
    </citation>
    <scope>NUCLEOTIDE SEQUENCE [LARGE SCALE GENOMIC DNA]</scope>
    <source>
        <strain evidence="6 7">SLAS-1</strain>
    </source>
</reference>
<comment type="cofactor">
    <cofactor evidence="3">
        <name>pyridoxal 5'-phosphate</name>
        <dbReference type="ChEBI" id="CHEBI:597326"/>
    </cofactor>
</comment>
<feature type="modified residue" description="N6-(pyridoxal phosphate)lysine" evidence="2 3">
    <location>
        <position position="42"/>
    </location>
</feature>
<accession>A0A1G9JLR3</accession>
<comment type="similarity">
    <text evidence="2 4">Belongs to the pyridoxal phosphate-binding protein YggS/PROSC family.</text>
</comment>
<evidence type="ECO:0000256" key="3">
    <source>
        <dbReference type="PIRSR" id="PIRSR004848-1"/>
    </source>
</evidence>
<keyword evidence="7" id="KW-1185">Reference proteome</keyword>
<evidence type="ECO:0000256" key="4">
    <source>
        <dbReference type="RuleBase" id="RU004514"/>
    </source>
</evidence>
<name>A0A1G9JLR3_9FIRM</name>
<evidence type="ECO:0000256" key="2">
    <source>
        <dbReference type="HAMAP-Rule" id="MF_02087"/>
    </source>
</evidence>
<dbReference type="RefSeq" id="WP_234985478.1">
    <property type="nucleotide sequence ID" value="NZ_FNGO01000004.1"/>
</dbReference>
<gene>
    <name evidence="6" type="ORF">SAMN04488692_10431</name>
</gene>
<dbReference type="Proteomes" id="UP000199476">
    <property type="component" value="Unassembled WGS sequence"/>
</dbReference>
<dbReference type="SUPFAM" id="SSF51419">
    <property type="entry name" value="PLP-binding barrel"/>
    <property type="match status" value="1"/>
</dbReference>
<protein>
    <recommendedName>
        <fullName evidence="2">Pyridoxal phosphate homeostasis protein</fullName>
        <shortName evidence="2">PLP homeostasis protein</shortName>
    </recommendedName>
</protein>
<dbReference type="CDD" id="cd00635">
    <property type="entry name" value="PLPDE_III_YBL036c_like"/>
    <property type="match status" value="1"/>
</dbReference>
<dbReference type="HAMAP" id="MF_02087">
    <property type="entry name" value="PLP_homeostasis"/>
    <property type="match status" value="1"/>
</dbReference>
<dbReference type="PIRSF" id="PIRSF004848">
    <property type="entry name" value="YBL036c_PLPDEIII"/>
    <property type="match status" value="1"/>
</dbReference>
<dbReference type="AlphaFoldDB" id="A0A1G9JLR3"/>
<dbReference type="PANTHER" id="PTHR10146:SF14">
    <property type="entry name" value="PYRIDOXAL PHOSPHATE HOMEOSTASIS PROTEIN"/>
    <property type="match status" value="1"/>
</dbReference>
<organism evidence="6 7">
    <name type="scientific">Halarsenatibacter silvermanii</name>
    <dbReference type="NCBI Taxonomy" id="321763"/>
    <lineage>
        <taxon>Bacteria</taxon>
        <taxon>Bacillati</taxon>
        <taxon>Bacillota</taxon>
        <taxon>Clostridia</taxon>
        <taxon>Halanaerobiales</taxon>
        <taxon>Halarsenatibacteraceae</taxon>
        <taxon>Halarsenatibacter</taxon>
    </lineage>
</organism>
<dbReference type="STRING" id="321763.SAMN04488692_10431"/>
<dbReference type="InterPro" id="IPR029066">
    <property type="entry name" value="PLP-binding_barrel"/>
</dbReference>